<dbReference type="Pfam" id="PF02687">
    <property type="entry name" value="FtsX"/>
    <property type="match status" value="1"/>
</dbReference>
<dbReference type="Pfam" id="PF12704">
    <property type="entry name" value="MacB_PCD"/>
    <property type="match status" value="1"/>
</dbReference>
<evidence type="ECO:0000256" key="2">
    <source>
        <dbReference type="ARBA" id="ARBA00022475"/>
    </source>
</evidence>
<keyword evidence="4 7" id="KW-1133">Transmembrane helix</keyword>
<evidence type="ECO:0000256" key="5">
    <source>
        <dbReference type="ARBA" id="ARBA00023136"/>
    </source>
</evidence>
<feature type="domain" description="MacB-like periplasmic core" evidence="9">
    <location>
        <begin position="21"/>
        <end position="245"/>
    </location>
</feature>
<name>A0A0D0HBK5_9BACT</name>
<keyword evidence="11" id="KW-1185">Reference proteome</keyword>
<dbReference type="PANTHER" id="PTHR30572">
    <property type="entry name" value="MEMBRANE COMPONENT OF TRANSPORTER-RELATED"/>
    <property type="match status" value="1"/>
</dbReference>
<dbReference type="Proteomes" id="UP000032046">
    <property type="component" value="Unassembled WGS sequence"/>
</dbReference>
<accession>A0A0D0HBK5</accession>
<feature type="transmembrane region" description="Helical" evidence="7">
    <location>
        <begin position="21"/>
        <end position="42"/>
    </location>
</feature>
<comment type="subcellular location">
    <subcellularLocation>
        <location evidence="1">Cell membrane</location>
        <topology evidence="1">Multi-pass membrane protein</topology>
    </subcellularLocation>
</comment>
<dbReference type="InterPro" id="IPR050250">
    <property type="entry name" value="Macrolide_Exporter_MacB"/>
</dbReference>
<evidence type="ECO:0000259" key="9">
    <source>
        <dbReference type="Pfam" id="PF12704"/>
    </source>
</evidence>
<gene>
    <name evidence="10" type="ORF">ST44_09070</name>
</gene>
<feature type="transmembrane region" description="Helical" evidence="7">
    <location>
        <begin position="375"/>
        <end position="395"/>
    </location>
</feature>
<evidence type="ECO:0000259" key="8">
    <source>
        <dbReference type="Pfam" id="PF02687"/>
    </source>
</evidence>
<evidence type="ECO:0000313" key="11">
    <source>
        <dbReference type="Proteomes" id="UP000032046"/>
    </source>
</evidence>
<dbReference type="AlphaFoldDB" id="A0A0D0HBK5"/>
<evidence type="ECO:0000256" key="1">
    <source>
        <dbReference type="ARBA" id="ARBA00004651"/>
    </source>
</evidence>
<protein>
    <submittedName>
        <fullName evidence="10">Multidrug ABC transporter substrate-binding protein</fullName>
    </submittedName>
</protein>
<comment type="similarity">
    <text evidence="6">Belongs to the ABC-4 integral membrane protein family.</text>
</comment>
<dbReference type="EMBL" id="JXQK01000065">
    <property type="protein sequence ID" value="KIP61542.1"/>
    <property type="molecule type" value="Genomic_DNA"/>
</dbReference>
<dbReference type="GO" id="GO:0005886">
    <property type="term" value="C:plasma membrane"/>
    <property type="evidence" value="ECO:0007669"/>
    <property type="project" value="UniProtKB-SubCell"/>
</dbReference>
<evidence type="ECO:0000256" key="4">
    <source>
        <dbReference type="ARBA" id="ARBA00022989"/>
    </source>
</evidence>
<evidence type="ECO:0000313" key="10">
    <source>
        <dbReference type="EMBL" id="KIP61542.1"/>
    </source>
</evidence>
<dbReference type="PANTHER" id="PTHR30572:SF4">
    <property type="entry name" value="ABC TRANSPORTER PERMEASE YTRF"/>
    <property type="match status" value="1"/>
</dbReference>
<dbReference type="GO" id="GO:0022857">
    <property type="term" value="F:transmembrane transporter activity"/>
    <property type="evidence" value="ECO:0007669"/>
    <property type="project" value="TreeGrafter"/>
</dbReference>
<feature type="domain" description="ABC3 transporter permease C-terminal" evidence="8">
    <location>
        <begin position="293"/>
        <end position="405"/>
    </location>
</feature>
<evidence type="ECO:0000256" key="6">
    <source>
        <dbReference type="ARBA" id="ARBA00038076"/>
    </source>
</evidence>
<feature type="transmembrane region" description="Helical" evidence="7">
    <location>
        <begin position="334"/>
        <end position="363"/>
    </location>
</feature>
<sequence>MNYSNLFKIALRAIAANKMRSFLTALGIIIGVASVIAMLAIGQGSKKSIQANIAEMGSNMIMINPGADMRGGVRQDASSMETLKLADYQSLKDECKYISAISPVVNKSGQFIYGNNNTPSTIYGVNTDYLSIRQLSVSDGDMFSDEDIKSSAKVCVLGQTVVDNLFPDGSDPIGRVVRFNSIPFRVVGVLKKKGYNTMGMDQDDLVLAPYTSVMKRILAQTYLGSINCSAITEGLTDKATDEITTILRRNHKLKEATDMQEADDDDFNIRSQEELASMMNSTTDMMTILLGCVAGISLIVGGIGIMNIMYVSVTERTKEIGLRMSVGARGVDILNQFLIEAILLSVTGGIIGVLIGVCSSYAINLIAHWPIYIQPWSIVMSFAVCTFTGVFFGWYPAKKAAQLDPIEALRYE</sequence>
<organism evidence="10 11">
    <name type="scientific">Prevotella pectinovora</name>
    <dbReference type="NCBI Taxonomy" id="1602169"/>
    <lineage>
        <taxon>Bacteria</taxon>
        <taxon>Pseudomonadati</taxon>
        <taxon>Bacteroidota</taxon>
        <taxon>Bacteroidia</taxon>
        <taxon>Bacteroidales</taxon>
        <taxon>Prevotellaceae</taxon>
        <taxon>Prevotella</taxon>
    </lineage>
</organism>
<keyword evidence="2" id="KW-1003">Cell membrane</keyword>
<evidence type="ECO:0000256" key="3">
    <source>
        <dbReference type="ARBA" id="ARBA00022692"/>
    </source>
</evidence>
<dbReference type="GeneID" id="93483498"/>
<keyword evidence="3 7" id="KW-0812">Transmembrane</keyword>
<comment type="caution">
    <text evidence="10">The sequence shown here is derived from an EMBL/GenBank/DDBJ whole genome shotgun (WGS) entry which is preliminary data.</text>
</comment>
<proteinExistence type="inferred from homology"/>
<dbReference type="STRING" id="1602171.ST44_09070"/>
<dbReference type="RefSeq" id="WP_042519609.1">
    <property type="nucleotide sequence ID" value="NZ_JALFDM010000007.1"/>
</dbReference>
<evidence type="ECO:0000256" key="7">
    <source>
        <dbReference type="SAM" id="Phobius"/>
    </source>
</evidence>
<reference evidence="10 11" key="1">
    <citation type="submission" date="2015-01" db="EMBL/GenBank/DDBJ databases">
        <title>Comparative genomics of non-oral Prevotella species.</title>
        <authorList>
            <person name="Accetto T."/>
            <person name="Nograsek B."/>
            <person name="Avgustin G."/>
        </authorList>
    </citation>
    <scope>NUCLEOTIDE SEQUENCE [LARGE SCALE GENOMIC DNA]</scope>
    <source>
        <strain evidence="10 11">P5-119</strain>
    </source>
</reference>
<dbReference type="InterPro" id="IPR025857">
    <property type="entry name" value="MacB_PCD"/>
</dbReference>
<feature type="transmembrane region" description="Helical" evidence="7">
    <location>
        <begin position="288"/>
        <end position="313"/>
    </location>
</feature>
<dbReference type="InterPro" id="IPR003838">
    <property type="entry name" value="ABC3_permease_C"/>
</dbReference>
<keyword evidence="5 7" id="KW-0472">Membrane</keyword>